<evidence type="ECO:0008006" key="2">
    <source>
        <dbReference type="Google" id="ProtNLM"/>
    </source>
</evidence>
<proteinExistence type="predicted"/>
<sequence>MRKYKDKDWLYQKYIEEGLSTCQIGKLINHDHKTVCYWLKKFNIP</sequence>
<dbReference type="EMBL" id="BART01014977">
    <property type="protein sequence ID" value="GAG79087.1"/>
    <property type="molecule type" value="Genomic_DNA"/>
</dbReference>
<accession>X1BD00</accession>
<dbReference type="AlphaFoldDB" id="X1BD00"/>
<feature type="non-terminal residue" evidence="1">
    <location>
        <position position="45"/>
    </location>
</feature>
<gene>
    <name evidence="1" type="ORF">S01H4_29368</name>
</gene>
<reference evidence="1" key="1">
    <citation type="journal article" date="2014" name="Front. Microbiol.">
        <title>High frequency of phylogenetically diverse reductive dehalogenase-homologous genes in deep subseafloor sedimentary metagenomes.</title>
        <authorList>
            <person name="Kawai M."/>
            <person name="Futagami T."/>
            <person name="Toyoda A."/>
            <person name="Takaki Y."/>
            <person name="Nishi S."/>
            <person name="Hori S."/>
            <person name="Arai W."/>
            <person name="Tsubouchi T."/>
            <person name="Morono Y."/>
            <person name="Uchiyama I."/>
            <person name="Ito T."/>
            <person name="Fujiyama A."/>
            <person name="Inagaki F."/>
            <person name="Takami H."/>
        </authorList>
    </citation>
    <scope>NUCLEOTIDE SEQUENCE</scope>
    <source>
        <strain evidence="1">Expedition CK06-06</strain>
    </source>
</reference>
<evidence type="ECO:0000313" key="1">
    <source>
        <dbReference type="EMBL" id="GAG79087.1"/>
    </source>
</evidence>
<protein>
    <recommendedName>
        <fullName evidence="2">Transposase IS30-like HTH domain-containing protein</fullName>
    </recommendedName>
</protein>
<comment type="caution">
    <text evidence="1">The sequence shown here is derived from an EMBL/GenBank/DDBJ whole genome shotgun (WGS) entry which is preliminary data.</text>
</comment>
<name>X1BD00_9ZZZZ</name>
<organism evidence="1">
    <name type="scientific">marine sediment metagenome</name>
    <dbReference type="NCBI Taxonomy" id="412755"/>
    <lineage>
        <taxon>unclassified sequences</taxon>
        <taxon>metagenomes</taxon>
        <taxon>ecological metagenomes</taxon>
    </lineage>
</organism>